<protein>
    <submittedName>
        <fullName evidence="2">Uncharacterized protein</fullName>
    </submittedName>
</protein>
<gene>
    <name evidence="2" type="ORF">CF165_40330</name>
</gene>
<evidence type="ECO:0000313" key="2">
    <source>
        <dbReference type="EMBL" id="OXM60940.1"/>
    </source>
</evidence>
<evidence type="ECO:0000256" key="1">
    <source>
        <dbReference type="SAM" id="MobiDB-lite"/>
    </source>
</evidence>
<dbReference type="OrthoDB" id="4164470at2"/>
<feature type="region of interest" description="Disordered" evidence="1">
    <location>
        <begin position="237"/>
        <end position="329"/>
    </location>
</feature>
<dbReference type="EMBL" id="NMUL01000052">
    <property type="protein sequence ID" value="OXM60940.1"/>
    <property type="molecule type" value="Genomic_DNA"/>
</dbReference>
<feature type="compositionally biased region" description="Basic and acidic residues" evidence="1">
    <location>
        <begin position="237"/>
        <end position="248"/>
    </location>
</feature>
<comment type="caution">
    <text evidence="2">The sequence shown here is derived from an EMBL/GenBank/DDBJ whole genome shotgun (WGS) entry which is preliminary data.</text>
</comment>
<dbReference type="AlphaFoldDB" id="A0A229SQ88"/>
<sequence length="329" mass="34821">MRRRPVPVTQPGVFDAARTAFDWLVTGPHPVALDCRPIPGLPARLVPLDELGALLLDKDGPQPSRDAAWAALVTRSRTEGGTWTVACVGLALPWLLRVAAKLTALARGEVHDIHAAVLTGFLDALTTVALDRPRILVRLRWAAYRAGRAALREALHAAAPVGDSGDEELQGVLAAPAAGFRSCPPPPLSTHPELVLLGAVDAGVISAGEASLIGATRFGELSLAEAAQARGQTYEAAKKTRQRAESRLASHLAAETAPEADSRRHTPVAPSAFRLRTVTPPRAQDQRRPASPHTRTCRVGERGTRLSAPPRSPESAALPGLTQEVPSCD</sequence>
<reference evidence="3" key="1">
    <citation type="submission" date="2017-07" db="EMBL/GenBank/DDBJ databases">
        <title>Comparative genome mining reveals phylogenetic distribution patterns of secondary metabolites in Amycolatopsis.</title>
        <authorList>
            <person name="Adamek M."/>
            <person name="Alanjary M."/>
            <person name="Sales-Ortells H."/>
            <person name="Goodfellow M."/>
            <person name="Bull A.T."/>
            <person name="Kalinowski J."/>
            <person name="Ziemert N."/>
        </authorList>
    </citation>
    <scope>NUCLEOTIDE SEQUENCE [LARGE SCALE GENOMIC DNA]</scope>
    <source>
        <strain evidence="3">H5</strain>
    </source>
</reference>
<organism evidence="2 3">
    <name type="scientific">Amycolatopsis vastitatis</name>
    <dbReference type="NCBI Taxonomy" id="1905142"/>
    <lineage>
        <taxon>Bacteria</taxon>
        <taxon>Bacillati</taxon>
        <taxon>Actinomycetota</taxon>
        <taxon>Actinomycetes</taxon>
        <taxon>Pseudonocardiales</taxon>
        <taxon>Pseudonocardiaceae</taxon>
        <taxon>Amycolatopsis</taxon>
    </lineage>
</organism>
<accession>A0A229SQ88</accession>
<evidence type="ECO:0000313" key="3">
    <source>
        <dbReference type="Proteomes" id="UP000215199"/>
    </source>
</evidence>
<name>A0A229SQ88_9PSEU</name>
<dbReference type="Proteomes" id="UP000215199">
    <property type="component" value="Unassembled WGS sequence"/>
</dbReference>
<proteinExistence type="predicted"/>
<keyword evidence="3" id="KW-1185">Reference proteome</keyword>